<dbReference type="SUPFAM" id="SSF55068">
    <property type="entry name" value="Peptide methionine sulfoxide reductase"/>
    <property type="match status" value="1"/>
</dbReference>
<organism evidence="9 10">
    <name type="scientific">Rhododendron simsii</name>
    <name type="common">Sims's rhododendron</name>
    <dbReference type="NCBI Taxonomy" id="118357"/>
    <lineage>
        <taxon>Eukaryota</taxon>
        <taxon>Viridiplantae</taxon>
        <taxon>Streptophyta</taxon>
        <taxon>Embryophyta</taxon>
        <taxon>Tracheophyta</taxon>
        <taxon>Spermatophyta</taxon>
        <taxon>Magnoliopsida</taxon>
        <taxon>eudicotyledons</taxon>
        <taxon>Gunneridae</taxon>
        <taxon>Pentapetalae</taxon>
        <taxon>asterids</taxon>
        <taxon>Ericales</taxon>
        <taxon>Ericaceae</taxon>
        <taxon>Ericoideae</taxon>
        <taxon>Rhodoreae</taxon>
        <taxon>Rhododendron</taxon>
    </lineage>
</organism>
<evidence type="ECO:0000256" key="1">
    <source>
        <dbReference type="ARBA" id="ARBA00005591"/>
    </source>
</evidence>
<dbReference type="GO" id="GO:0008113">
    <property type="term" value="F:peptide-methionine (S)-S-oxide reductase activity"/>
    <property type="evidence" value="ECO:0007669"/>
    <property type="project" value="UniProtKB-EC"/>
</dbReference>
<evidence type="ECO:0000256" key="6">
    <source>
        <dbReference type="ARBA" id="ARBA00047806"/>
    </source>
</evidence>
<dbReference type="EMBL" id="WJXA01000003">
    <property type="protein sequence ID" value="KAF7149388.1"/>
    <property type="molecule type" value="Genomic_DNA"/>
</dbReference>
<name>A0A834HA86_RHOSS</name>
<dbReference type="EC" id="1.8.4.11" evidence="2"/>
<dbReference type="OrthoDB" id="77405at2759"/>
<evidence type="ECO:0000256" key="4">
    <source>
        <dbReference type="ARBA" id="ARBA00030273"/>
    </source>
</evidence>
<evidence type="ECO:0000256" key="3">
    <source>
        <dbReference type="ARBA" id="ARBA00023002"/>
    </source>
</evidence>
<dbReference type="InterPro" id="IPR002569">
    <property type="entry name" value="Met_Sox_Rdtase_MsrA_dom"/>
</dbReference>
<dbReference type="Gene3D" id="3.30.1060.10">
    <property type="entry name" value="Peptide methionine sulphoxide reductase MsrA"/>
    <property type="match status" value="1"/>
</dbReference>
<comment type="catalytic activity">
    <reaction evidence="7">
        <text>[thioredoxin]-disulfide + L-methionine + H2O = L-methionine (S)-S-oxide + [thioredoxin]-dithiol</text>
        <dbReference type="Rhea" id="RHEA:19993"/>
        <dbReference type="Rhea" id="RHEA-COMP:10698"/>
        <dbReference type="Rhea" id="RHEA-COMP:10700"/>
        <dbReference type="ChEBI" id="CHEBI:15377"/>
        <dbReference type="ChEBI" id="CHEBI:29950"/>
        <dbReference type="ChEBI" id="CHEBI:50058"/>
        <dbReference type="ChEBI" id="CHEBI:57844"/>
        <dbReference type="ChEBI" id="CHEBI:58772"/>
        <dbReference type="EC" id="1.8.4.11"/>
    </reaction>
</comment>
<dbReference type="InterPro" id="IPR050162">
    <property type="entry name" value="MsrA_MetSO_reductase"/>
</dbReference>
<evidence type="ECO:0000313" key="10">
    <source>
        <dbReference type="Proteomes" id="UP000626092"/>
    </source>
</evidence>
<evidence type="ECO:0000256" key="7">
    <source>
        <dbReference type="ARBA" id="ARBA00048782"/>
    </source>
</evidence>
<keyword evidence="3" id="KW-0560">Oxidoreductase</keyword>
<comment type="catalytic activity">
    <reaction evidence="6">
        <text>L-methionyl-[protein] + [thioredoxin]-disulfide + H2O = L-methionyl-(S)-S-oxide-[protein] + [thioredoxin]-dithiol</text>
        <dbReference type="Rhea" id="RHEA:14217"/>
        <dbReference type="Rhea" id="RHEA-COMP:10698"/>
        <dbReference type="Rhea" id="RHEA-COMP:10700"/>
        <dbReference type="Rhea" id="RHEA-COMP:12313"/>
        <dbReference type="Rhea" id="RHEA-COMP:12315"/>
        <dbReference type="ChEBI" id="CHEBI:15377"/>
        <dbReference type="ChEBI" id="CHEBI:16044"/>
        <dbReference type="ChEBI" id="CHEBI:29950"/>
        <dbReference type="ChEBI" id="CHEBI:44120"/>
        <dbReference type="ChEBI" id="CHEBI:50058"/>
        <dbReference type="EC" id="1.8.4.11"/>
    </reaction>
</comment>
<dbReference type="PANTHER" id="PTHR42799">
    <property type="entry name" value="MITOCHONDRIAL PEPTIDE METHIONINE SULFOXIDE REDUCTASE"/>
    <property type="match status" value="1"/>
</dbReference>
<evidence type="ECO:0000256" key="2">
    <source>
        <dbReference type="ARBA" id="ARBA00012502"/>
    </source>
</evidence>
<sequence>MDVVETFLFEEVIWAKVEHQNGTSFGLMLFLDSSASFGQGNDVGTQYRSGIYFYTPEQETAALESKERQQQILNRKIVTEIMPAKKFYRAEEYHQQYLAKGGRFGFKQSTEKGCNDPIRCYG</sequence>
<reference evidence="9" key="1">
    <citation type="submission" date="2019-11" db="EMBL/GenBank/DDBJ databases">
        <authorList>
            <person name="Liu Y."/>
            <person name="Hou J."/>
            <person name="Li T.-Q."/>
            <person name="Guan C.-H."/>
            <person name="Wu X."/>
            <person name="Wu H.-Z."/>
            <person name="Ling F."/>
            <person name="Zhang R."/>
            <person name="Shi X.-G."/>
            <person name="Ren J.-P."/>
            <person name="Chen E.-F."/>
            <person name="Sun J.-M."/>
        </authorList>
    </citation>
    <scope>NUCLEOTIDE SEQUENCE</scope>
    <source>
        <strain evidence="9">Adult_tree_wgs_1</strain>
        <tissue evidence="9">Leaves</tissue>
    </source>
</reference>
<dbReference type="InterPro" id="IPR036509">
    <property type="entry name" value="Met_Sox_Rdtase_MsrA_sf"/>
</dbReference>
<evidence type="ECO:0000259" key="8">
    <source>
        <dbReference type="Pfam" id="PF01625"/>
    </source>
</evidence>
<dbReference type="Proteomes" id="UP000626092">
    <property type="component" value="Unassembled WGS sequence"/>
</dbReference>
<dbReference type="Pfam" id="PF01625">
    <property type="entry name" value="PMSR"/>
    <property type="match status" value="1"/>
</dbReference>
<proteinExistence type="inferred from homology"/>
<comment type="caution">
    <text evidence="9">The sequence shown here is derived from an EMBL/GenBank/DDBJ whole genome shotgun (WGS) entry which is preliminary data.</text>
</comment>
<accession>A0A834HA86</accession>
<dbReference type="GO" id="GO:0005737">
    <property type="term" value="C:cytoplasm"/>
    <property type="evidence" value="ECO:0007669"/>
    <property type="project" value="TreeGrafter"/>
</dbReference>
<dbReference type="AlphaFoldDB" id="A0A834HA86"/>
<dbReference type="GO" id="GO:0034599">
    <property type="term" value="P:cellular response to oxidative stress"/>
    <property type="evidence" value="ECO:0007669"/>
    <property type="project" value="TreeGrafter"/>
</dbReference>
<evidence type="ECO:0000256" key="5">
    <source>
        <dbReference type="ARBA" id="ARBA00030643"/>
    </source>
</evidence>
<keyword evidence="10" id="KW-1185">Reference proteome</keyword>
<evidence type="ECO:0000313" key="9">
    <source>
        <dbReference type="EMBL" id="KAF7149388.1"/>
    </source>
</evidence>
<dbReference type="PANTHER" id="PTHR42799:SF2">
    <property type="entry name" value="MITOCHONDRIAL PEPTIDE METHIONINE SULFOXIDE REDUCTASE"/>
    <property type="match status" value="1"/>
</dbReference>
<protein>
    <recommendedName>
        <fullName evidence="2">peptide-methionine (S)-S-oxide reductase</fullName>
        <ecNumber evidence="2">1.8.4.11</ecNumber>
    </recommendedName>
    <alternativeName>
        <fullName evidence="5">Peptide-methionine (S)-S-oxide reductase</fullName>
    </alternativeName>
    <alternativeName>
        <fullName evidence="4">Protein-methionine-S-oxide reductase</fullName>
    </alternativeName>
</protein>
<feature type="domain" description="Peptide methionine sulphoxide reductase MsrA" evidence="8">
    <location>
        <begin position="32"/>
        <end position="100"/>
    </location>
</feature>
<comment type="similarity">
    <text evidence="1">Belongs to the MsrA Met sulfoxide reductase family.</text>
</comment>
<gene>
    <name evidence="9" type="ORF">RHSIM_Rhsim03G0159700</name>
</gene>